<evidence type="ECO:0000313" key="1">
    <source>
        <dbReference type="Proteomes" id="UP000887576"/>
    </source>
</evidence>
<sequence>MQIVVGISYKEVSGEIYYVYVYDVYDITSQKYIEEAVCANTSPENIILELFDKYQNDILKIVMIPPKTKTLNRNLSPLLEEQCEKVVEHFEESLRFIFNLPLSFSYEDPTSQNPKIVVFTVVEKTGVAWLYSWKLTVDPFVYCKREKDFQLNDIDDSFIDKVFKVFNLETKDCHVVYNSSEEDSFWFALEAKQEIFESLQKTQVLTLLGDNRHYRATMYARYLANDPNVKSFIFDKTS</sequence>
<protein>
    <submittedName>
        <fullName evidence="2">Uncharacterized protein</fullName>
    </submittedName>
</protein>
<proteinExistence type="predicted"/>
<reference evidence="2" key="1">
    <citation type="submission" date="2022-11" db="UniProtKB">
        <authorList>
            <consortium name="WormBaseParasite"/>
        </authorList>
    </citation>
    <scope>IDENTIFICATION</scope>
</reference>
<name>A0AC34R300_9BILA</name>
<dbReference type="Proteomes" id="UP000887576">
    <property type="component" value="Unplaced"/>
</dbReference>
<accession>A0AC34R300</accession>
<dbReference type="WBParaSite" id="JU765_v2.g2991.t1">
    <property type="protein sequence ID" value="JU765_v2.g2991.t1"/>
    <property type="gene ID" value="JU765_v2.g2991"/>
</dbReference>
<organism evidence="1 2">
    <name type="scientific">Panagrolaimus sp. JU765</name>
    <dbReference type="NCBI Taxonomy" id="591449"/>
    <lineage>
        <taxon>Eukaryota</taxon>
        <taxon>Metazoa</taxon>
        <taxon>Ecdysozoa</taxon>
        <taxon>Nematoda</taxon>
        <taxon>Chromadorea</taxon>
        <taxon>Rhabditida</taxon>
        <taxon>Tylenchina</taxon>
        <taxon>Panagrolaimomorpha</taxon>
        <taxon>Panagrolaimoidea</taxon>
        <taxon>Panagrolaimidae</taxon>
        <taxon>Panagrolaimus</taxon>
    </lineage>
</organism>
<evidence type="ECO:0000313" key="2">
    <source>
        <dbReference type="WBParaSite" id="JU765_v2.g2991.t1"/>
    </source>
</evidence>